<accession>A0A0U2WZC6</accession>
<dbReference type="InterPro" id="IPR015073">
    <property type="entry name" value="DUF1883"/>
</dbReference>
<dbReference type="Pfam" id="PF08980">
    <property type="entry name" value="DUF1883"/>
    <property type="match status" value="1"/>
</dbReference>
<protein>
    <recommendedName>
        <fullName evidence="1">TIR domain-containing protein</fullName>
    </recommendedName>
</protein>
<dbReference type="Gene3D" id="3.40.50.10140">
    <property type="entry name" value="Toll/interleukin-1 receptor homology (TIR) domain"/>
    <property type="match status" value="1"/>
</dbReference>
<feature type="domain" description="TIR" evidence="1">
    <location>
        <begin position="118"/>
        <end position="251"/>
    </location>
</feature>
<dbReference type="Pfam" id="PF13676">
    <property type="entry name" value="TIR_2"/>
    <property type="match status" value="1"/>
</dbReference>
<name>A0A0U2WZC6_9GAMM</name>
<proteinExistence type="predicted"/>
<dbReference type="PROSITE" id="PS50104">
    <property type="entry name" value="TIR"/>
    <property type="match status" value="1"/>
</dbReference>
<organism evidence="2">
    <name type="scientific">Pseudoalteromonas translucida KMM 520</name>
    <dbReference type="NCBI Taxonomy" id="1315283"/>
    <lineage>
        <taxon>Bacteria</taxon>
        <taxon>Pseudomonadati</taxon>
        <taxon>Pseudomonadota</taxon>
        <taxon>Gammaproteobacteria</taxon>
        <taxon>Alteromonadales</taxon>
        <taxon>Pseudoalteromonadaceae</taxon>
        <taxon>Pseudoalteromonas</taxon>
    </lineage>
</organism>
<dbReference type="GO" id="GO:0007165">
    <property type="term" value="P:signal transduction"/>
    <property type="evidence" value="ECO:0007669"/>
    <property type="project" value="InterPro"/>
</dbReference>
<reference evidence="2 3" key="1">
    <citation type="submission" date="2015-03" db="EMBL/GenBank/DDBJ databases">
        <authorList>
            <person name="Murphy D."/>
        </authorList>
    </citation>
    <scope>NUCLEOTIDE SEQUENCE [LARGE SCALE GENOMIC DNA]</scope>
    <source>
        <strain evidence="2 3">KMM 520</strain>
    </source>
</reference>
<gene>
    <name evidence="2" type="ORF">PTRA_a1933</name>
</gene>
<dbReference type="OrthoDB" id="7055795at2"/>
<dbReference type="InterPro" id="IPR000157">
    <property type="entry name" value="TIR_dom"/>
</dbReference>
<dbReference type="KEGG" id="ptn:PTRA_a1933"/>
<dbReference type="AlphaFoldDB" id="A0A0U2WZC6"/>
<dbReference type="PATRIC" id="fig|1315283.4.peg.1666"/>
<dbReference type="Gene3D" id="4.10.1210.10">
    <property type="entry name" value="Atu1913-like"/>
    <property type="match status" value="1"/>
</dbReference>
<sequence length="255" mass="28238">MNFLQFDLGNLKRGEIVEVTLTSGANVRLMTSSEFNNYKNGRKHRFIGGLAKRSPVNLQVTSSGRWYVAVDMQGLRGSTKASVRTLPGMLPEIQERPLSEVPSLVRDNVPPPLESGGETHDVFISHASEDKDDLVRPLANALIAKGLNVWFDEMTLRIGDSLRQKIDKGLANSRVGLVVLSPSFIKKGWTNYELDGIVTRTVSGEQVLLPIWHDITKQQVVDFSPSLADKVARSTATHTIDEIAQEIYDLLESKA</sequence>
<evidence type="ECO:0000259" key="1">
    <source>
        <dbReference type="PROSITE" id="PS50104"/>
    </source>
</evidence>
<evidence type="ECO:0000313" key="3">
    <source>
        <dbReference type="Proteomes" id="UP000065261"/>
    </source>
</evidence>
<dbReference type="InterPro" id="IPR035897">
    <property type="entry name" value="Toll_tir_struct_dom_sf"/>
</dbReference>
<dbReference type="SMART" id="SM00255">
    <property type="entry name" value="TIR"/>
    <property type="match status" value="1"/>
</dbReference>
<dbReference type="EMBL" id="CP011034">
    <property type="protein sequence ID" value="ALS33073.1"/>
    <property type="molecule type" value="Genomic_DNA"/>
</dbReference>
<dbReference type="InterPro" id="IPR036488">
    <property type="entry name" value="DUF1883-like_sf"/>
</dbReference>
<evidence type="ECO:0000313" key="2">
    <source>
        <dbReference type="EMBL" id="ALS33073.1"/>
    </source>
</evidence>
<dbReference type="Proteomes" id="UP000065261">
    <property type="component" value="Chromosome I"/>
</dbReference>
<dbReference type="SUPFAM" id="SSF141099">
    <property type="entry name" value="Atu1913-like"/>
    <property type="match status" value="1"/>
</dbReference>
<dbReference type="SUPFAM" id="SSF52200">
    <property type="entry name" value="Toll/Interleukin receptor TIR domain"/>
    <property type="match status" value="1"/>
</dbReference>
<dbReference type="RefSeq" id="WP_058373415.1">
    <property type="nucleotide sequence ID" value="NZ_CP011034.1"/>
</dbReference>